<reference evidence="3" key="1">
    <citation type="submission" date="2018-06" db="EMBL/GenBank/DDBJ databases">
        <authorList>
            <person name="Zhirakovskaya E."/>
        </authorList>
    </citation>
    <scope>NUCLEOTIDE SEQUENCE</scope>
</reference>
<dbReference type="Pfam" id="PF13517">
    <property type="entry name" value="FG-GAP_3"/>
    <property type="match status" value="2"/>
</dbReference>
<evidence type="ECO:0000313" key="3">
    <source>
        <dbReference type="EMBL" id="VAW13660.1"/>
    </source>
</evidence>
<feature type="non-terminal residue" evidence="3">
    <location>
        <position position="1"/>
    </location>
</feature>
<keyword evidence="1" id="KW-0732">Signal</keyword>
<dbReference type="PANTHER" id="PTHR16026:SF0">
    <property type="entry name" value="CARTILAGE ACIDIC PROTEIN 1"/>
    <property type="match status" value="1"/>
</dbReference>
<dbReference type="InterPro" id="IPR027039">
    <property type="entry name" value="Crtac1"/>
</dbReference>
<feature type="non-terminal residue" evidence="3">
    <location>
        <position position="709"/>
    </location>
</feature>
<dbReference type="PANTHER" id="PTHR16026">
    <property type="entry name" value="CARTILAGE ACIDIC PROTEIN 1"/>
    <property type="match status" value="1"/>
</dbReference>
<dbReference type="Gene3D" id="2.130.10.130">
    <property type="entry name" value="Integrin alpha, N-terminal"/>
    <property type="match status" value="3"/>
</dbReference>
<sequence length="709" mass="79947">LDIYVSVSGFKDKDRKNMLFINNRDLTFSEEAEKRGIADNGHSTQTTFFDYDNDGDLDAYIANYPQTNFTSSNAYYKFQIENVQLENSDKLLMNDGNGNFTDVTIKAGLLSFGLSLSATVGDFNQDGWQDIYVSNDFATPDYFYFNNGDGTFSNYLKEVTNHTAFYGMGVDISDFNNDGLLDLLQVDMTPEDNFRSKSNMASMNVNLFWSVVKNGFHFQYMQNALQLNNGLQSNGLPFFSDVSRLAGMSLTDWSWSPLFLDMNNDGWKDVFVTNGSKRDINNKDYFKKIGKLTDSTKKTDFFKLSSEIPSTKISNYAFLNNKHLNFSKKSSEIGLDYQGFSNGSAYADLDNDGDLDLIINNIDSISMIFENRSELVNKNTYLRFKANGSKQNPFGLGLKVSIFSDSQEQFQELTLTRGFQSSVEPIIHFGTGTANFIEKVIVTWPDGKKQILNQLKTNQVVTLNYNEAIIPNPKNIQKDTNTLLTSLSDRKDLEFKHSENQYNDYSIQPLLPHKLSQFGPFLDIGDVNNDGLDDFFIGGASGQEGQLFLQKKDGYFYKLNGPWQKDSLYEDMGVLFFDADLDQDLDLYIVSGGSSTSLIASGYQDRLYLNMGNGNYKKAEEALPLMKTSGLSVVSSDFDKDGDLDLFVGGRIIPNQYPLAPRSYLLRNDIKDGKPYFTDITEEVSPDLMNLGMVTAALWVDIDEDQDED</sequence>
<organism evidence="3">
    <name type="scientific">hydrothermal vent metagenome</name>
    <dbReference type="NCBI Taxonomy" id="652676"/>
    <lineage>
        <taxon>unclassified sequences</taxon>
        <taxon>metagenomes</taxon>
        <taxon>ecological metagenomes</taxon>
    </lineage>
</organism>
<dbReference type="SUPFAM" id="SSF69318">
    <property type="entry name" value="Integrin alpha N-terminal domain"/>
    <property type="match status" value="2"/>
</dbReference>
<dbReference type="AlphaFoldDB" id="A0A3B0T9U7"/>
<proteinExistence type="predicted"/>
<feature type="domain" description="ASPIC/UnbV" evidence="2">
    <location>
        <begin position="395"/>
        <end position="462"/>
    </location>
</feature>
<dbReference type="Pfam" id="PF07593">
    <property type="entry name" value="UnbV_ASPIC"/>
    <property type="match status" value="1"/>
</dbReference>
<dbReference type="EMBL" id="UOEN01000182">
    <property type="protein sequence ID" value="VAW13660.1"/>
    <property type="molecule type" value="Genomic_DNA"/>
</dbReference>
<accession>A0A3B0T9U7</accession>
<dbReference type="InterPro" id="IPR013517">
    <property type="entry name" value="FG-GAP"/>
</dbReference>
<gene>
    <name evidence="3" type="ORF">MNBD_BACTEROID05-470</name>
</gene>
<dbReference type="InterPro" id="IPR028994">
    <property type="entry name" value="Integrin_alpha_N"/>
</dbReference>
<evidence type="ECO:0000256" key="1">
    <source>
        <dbReference type="ARBA" id="ARBA00022729"/>
    </source>
</evidence>
<protein>
    <recommendedName>
        <fullName evidence="2">ASPIC/UnbV domain-containing protein</fullName>
    </recommendedName>
</protein>
<dbReference type="InterPro" id="IPR011519">
    <property type="entry name" value="UnbV_ASPIC"/>
</dbReference>
<name>A0A3B0T9U7_9ZZZZ</name>
<evidence type="ECO:0000259" key="2">
    <source>
        <dbReference type="Pfam" id="PF07593"/>
    </source>
</evidence>